<proteinExistence type="predicted"/>
<dbReference type="Proteomes" id="UP000297776">
    <property type="component" value="Unassembled WGS sequence"/>
</dbReference>
<evidence type="ECO:0000256" key="1">
    <source>
        <dbReference type="SAM" id="MobiDB-lite"/>
    </source>
</evidence>
<name>A0A4Y8LMG3_9BACL</name>
<sequence>MRFKSLLIGSFTLALLVGCSDEEAPADTEETVEEEAVEKEETEPETSNQNEDLPAAITEEEGVIGGQVYEQEGTAVGTLVLEEGVSDEDAQALAEKYAEQIRGEYPDLNVNVQAVRGGENVASIEE</sequence>
<feature type="region of interest" description="Disordered" evidence="1">
    <location>
        <begin position="21"/>
        <end position="66"/>
    </location>
</feature>
<organism evidence="2 3">
    <name type="scientific">Jeotgalibacillus salarius</name>
    <dbReference type="NCBI Taxonomy" id="546023"/>
    <lineage>
        <taxon>Bacteria</taxon>
        <taxon>Bacillati</taxon>
        <taxon>Bacillota</taxon>
        <taxon>Bacilli</taxon>
        <taxon>Bacillales</taxon>
        <taxon>Caryophanaceae</taxon>
        <taxon>Jeotgalibacillus</taxon>
    </lineage>
</organism>
<keyword evidence="3" id="KW-1185">Reference proteome</keyword>
<dbReference type="AlphaFoldDB" id="A0A4Y8LMG3"/>
<accession>A0A4Y8LMG3</accession>
<evidence type="ECO:0000313" key="3">
    <source>
        <dbReference type="Proteomes" id="UP000297776"/>
    </source>
</evidence>
<comment type="caution">
    <text evidence="2">The sequence shown here is derived from an EMBL/GenBank/DDBJ whole genome shotgun (WGS) entry which is preliminary data.</text>
</comment>
<reference evidence="2 3" key="1">
    <citation type="submission" date="2019-03" db="EMBL/GenBank/DDBJ databases">
        <authorList>
            <person name="Yang Y."/>
        </authorList>
    </citation>
    <scope>NUCLEOTIDE SEQUENCE [LARGE SCALE GENOMIC DNA]</scope>
    <source>
        <strain evidence="2 3">ASL-1</strain>
    </source>
</reference>
<evidence type="ECO:0000313" key="2">
    <source>
        <dbReference type="EMBL" id="TFE04222.1"/>
    </source>
</evidence>
<dbReference type="PROSITE" id="PS51257">
    <property type="entry name" value="PROKAR_LIPOPROTEIN"/>
    <property type="match status" value="1"/>
</dbReference>
<gene>
    <name evidence="2" type="ORF">E2626_01610</name>
</gene>
<feature type="compositionally biased region" description="Acidic residues" evidence="1">
    <location>
        <begin position="21"/>
        <end position="44"/>
    </location>
</feature>
<dbReference type="EMBL" id="SORX01000001">
    <property type="protein sequence ID" value="TFE04222.1"/>
    <property type="molecule type" value="Genomic_DNA"/>
</dbReference>
<dbReference type="OrthoDB" id="2974191at2"/>
<protein>
    <submittedName>
        <fullName evidence="2">Uncharacterized protein</fullName>
    </submittedName>
</protein>